<sequence>RKTRPPAAEARPSPTESQPAPNPPRPNKWFLATAMLLELTWIGALVVLAVTG</sequence>
<feature type="non-terminal residue" evidence="3">
    <location>
        <position position="1"/>
    </location>
</feature>
<gene>
    <name evidence="3" type="ORF">LCGC14_3005690</name>
</gene>
<feature type="transmembrane region" description="Helical" evidence="2">
    <location>
        <begin position="29"/>
        <end position="50"/>
    </location>
</feature>
<protein>
    <submittedName>
        <fullName evidence="3">Uncharacterized protein</fullName>
    </submittedName>
</protein>
<name>A0A0F8X073_9ZZZZ</name>
<keyword evidence="2" id="KW-0472">Membrane</keyword>
<dbReference type="AlphaFoldDB" id="A0A0F8X073"/>
<keyword evidence="2" id="KW-0812">Transmembrane</keyword>
<evidence type="ECO:0000256" key="2">
    <source>
        <dbReference type="SAM" id="Phobius"/>
    </source>
</evidence>
<accession>A0A0F8X073</accession>
<feature type="region of interest" description="Disordered" evidence="1">
    <location>
        <begin position="1"/>
        <end position="26"/>
    </location>
</feature>
<evidence type="ECO:0000256" key="1">
    <source>
        <dbReference type="SAM" id="MobiDB-lite"/>
    </source>
</evidence>
<keyword evidence="2" id="KW-1133">Transmembrane helix</keyword>
<comment type="caution">
    <text evidence="3">The sequence shown here is derived from an EMBL/GenBank/DDBJ whole genome shotgun (WGS) entry which is preliminary data.</text>
</comment>
<evidence type="ECO:0000313" key="3">
    <source>
        <dbReference type="EMBL" id="KKK62303.1"/>
    </source>
</evidence>
<reference evidence="3" key="1">
    <citation type="journal article" date="2015" name="Nature">
        <title>Complex archaea that bridge the gap between prokaryotes and eukaryotes.</title>
        <authorList>
            <person name="Spang A."/>
            <person name="Saw J.H."/>
            <person name="Jorgensen S.L."/>
            <person name="Zaremba-Niedzwiedzka K."/>
            <person name="Martijn J."/>
            <person name="Lind A.E."/>
            <person name="van Eijk R."/>
            <person name="Schleper C."/>
            <person name="Guy L."/>
            <person name="Ettema T.J."/>
        </authorList>
    </citation>
    <scope>NUCLEOTIDE SEQUENCE</scope>
</reference>
<organism evidence="3">
    <name type="scientific">marine sediment metagenome</name>
    <dbReference type="NCBI Taxonomy" id="412755"/>
    <lineage>
        <taxon>unclassified sequences</taxon>
        <taxon>metagenomes</taxon>
        <taxon>ecological metagenomes</taxon>
    </lineage>
</organism>
<proteinExistence type="predicted"/>
<dbReference type="EMBL" id="LAZR01062061">
    <property type="protein sequence ID" value="KKK62303.1"/>
    <property type="molecule type" value="Genomic_DNA"/>
</dbReference>